<dbReference type="Proteomes" id="UP001552299">
    <property type="component" value="Unassembled WGS sequence"/>
</dbReference>
<organism evidence="2 3">
    <name type="scientific">Dendrobium thyrsiflorum</name>
    <name type="common">Pinecone-like raceme dendrobium</name>
    <name type="synonym">Orchid</name>
    <dbReference type="NCBI Taxonomy" id="117978"/>
    <lineage>
        <taxon>Eukaryota</taxon>
        <taxon>Viridiplantae</taxon>
        <taxon>Streptophyta</taxon>
        <taxon>Embryophyta</taxon>
        <taxon>Tracheophyta</taxon>
        <taxon>Spermatophyta</taxon>
        <taxon>Magnoliopsida</taxon>
        <taxon>Liliopsida</taxon>
        <taxon>Asparagales</taxon>
        <taxon>Orchidaceae</taxon>
        <taxon>Epidendroideae</taxon>
        <taxon>Malaxideae</taxon>
        <taxon>Dendrobiinae</taxon>
        <taxon>Dendrobium</taxon>
    </lineage>
</organism>
<protein>
    <submittedName>
        <fullName evidence="2">Uncharacterized protein</fullName>
    </submittedName>
</protein>
<feature type="compositionally biased region" description="Basic and acidic residues" evidence="1">
    <location>
        <begin position="1"/>
        <end position="11"/>
    </location>
</feature>
<evidence type="ECO:0000313" key="3">
    <source>
        <dbReference type="Proteomes" id="UP001552299"/>
    </source>
</evidence>
<keyword evidence="3" id="KW-1185">Reference proteome</keyword>
<feature type="region of interest" description="Disordered" evidence="1">
    <location>
        <begin position="1"/>
        <end position="20"/>
    </location>
</feature>
<proteinExistence type="predicted"/>
<accession>A0ABD0UF42</accession>
<evidence type="ECO:0000313" key="2">
    <source>
        <dbReference type="EMBL" id="KAL0911313.1"/>
    </source>
</evidence>
<sequence length="208" mass="22961">MLNLPDKDSHRGRNAFMPNHRNDLGNILLRSKGVTSILHSKHTIFTECLGARLSYGGAGFESCTSASASVRASGSGRGRACTSSLHRRLQRRPRSARKYGGFPRLINNEPLLSVIEQLPSTKCLQRRQRSSGKSNLLASRRYNIIECSDFDNSKQIAWHLRASSSSCFEIFPKTPIKDYKISKFTLESLLCDVRGLLSTGVLAGASSC</sequence>
<dbReference type="AlphaFoldDB" id="A0ABD0UF42"/>
<evidence type="ECO:0000256" key="1">
    <source>
        <dbReference type="SAM" id="MobiDB-lite"/>
    </source>
</evidence>
<comment type="caution">
    <text evidence="2">The sequence shown here is derived from an EMBL/GenBank/DDBJ whole genome shotgun (WGS) entry which is preliminary data.</text>
</comment>
<name>A0ABD0UF42_DENTH</name>
<dbReference type="EMBL" id="JANQDX010000015">
    <property type="protein sequence ID" value="KAL0911313.1"/>
    <property type="molecule type" value="Genomic_DNA"/>
</dbReference>
<gene>
    <name evidence="2" type="ORF">M5K25_019446</name>
</gene>
<reference evidence="2 3" key="1">
    <citation type="journal article" date="2024" name="Plant Biotechnol. J.">
        <title>Dendrobium thyrsiflorum genome and its molecular insights into genes involved in important horticultural traits.</title>
        <authorList>
            <person name="Chen B."/>
            <person name="Wang J.Y."/>
            <person name="Zheng P.J."/>
            <person name="Li K.L."/>
            <person name="Liang Y.M."/>
            <person name="Chen X.F."/>
            <person name="Zhang C."/>
            <person name="Zhao X."/>
            <person name="He X."/>
            <person name="Zhang G.Q."/>
            <person name="Liu Z.J."/>
            <person name="Xu Q."/>
        </authorList>
    </citation>
    <scope>NUCLEOTIDE SEQUENCE [LARGE SCALE GENOMIC DNA]</scope>
    <source>
        <strain evidence="2">GZMU011</strain>
    </source>
</reference>